<feature type="domain" description="PTHB1 hairpin" evidence="1">
    <location>
        <begin position="25"/>
        <end position="113"/>
    </location>
</feature>
<evidence type="ECO:0000259" key="1">
    <source>
        <dbReference type="Pfam" id="PF23338"/>
    </source>
</evidence>
<dbReference type="PANTHER" id="PTHR20991">
    <property type="entry name" value="PARATHYROID HORMONE-RESPONSIVE B1 GENE"/>
    <property type="match status" value="1"/>
</dbReference>
<dbReference type="GO" id="GO:0060271">
    <property type="term" value="P:cilium assembly"/>
    <property type="evidence" value="ECO:0007669"/>
    <property type="project" value="TreeGrafter"/>
</dbReference>
<dbReference type="Pfam" id="PF23338">
    <property type="entry name" value="PTHB1_hp"/>
    <property type="match status" value="1"/>
</dbReference>
<evidence type="ECO:0000313" key="3">
    <source>
        <dbReference type="Proteomes" id="UP000270296"/>
    </source>
</evidence>
<dbReference type="EMBL" id="UZAM01008620">
    <property type="protein sequence ID" value="VDP05694.1"/>
    <property type="molecule type" value="Genomic_DNA"/>
</dbReference>
<dbReference type="PANTHER" id="PTHR20991:SF0">
    <property type="entry name" value="PROTEIN PTHB1"/>
    <property type="match status" value="1"/>
</dbReference>
<dbReference type="Proteomes" id="UP000270296">
    <property type="component" value="Unassembled WGS sequence"/>
</dbReference>
<reference evidence="4" key="1">
    <citation type="submission" date="2016-06" db="UniProtKB">
        <authorList>
            <consortium name="WormBaseParasite"/>
        </authorList>
    </citation>
    <scope>IDENTIFICATION</scope>
</reference>
<reference evidence="2 3" key="2">
    <citation type="submission" date="2018-11" db="EMBL/GenBank/DDBJ databases">
        <authorList>
            <consortium name="Pathogen Informatics"/>
        </authorList>
    </citation>
    <scope>NUCLEOTIDE SEQUENCE [LARGE SCALE GENOMIC DNA]</scope>
</reference>
<dbReference type="AlphaFoldDB" id="A0A183IMQ7"/>
<gene>
    <name evidence="2" type="ORF">SBAD_LOCUS4905</name>
</gene>
<sequence>MSRFFRSEKKWNMLVSKIAGFNIGFQLEDEGKELSAKLNKVASQYRVVERQFLIRMKSFSPNTLDRIERLLSMTHGMMLSLSDDQAEFDRKLRKVYNDAVCCLLLLFELLKINFDLSNDALTVLRSCIPYSYDEQVFSKWLLIC</sequence>
<dbReference type="InterPro" id="IPR026511">
    <property type="entry name" value="PTHB1"/>
</dbReference>
<dbReference type="GO" id="GO:0034464">
    <property type="term" value="C:BBSome"/>
    <property type="evidence" value="ECO:0007669"/>
    <property type="project" value="InterPro"/>
</dbReference>
<proteinExistence type="predicted"/>
<dbReference type="WBParaSite" id="SBAD_0000510301-mRNA-1">
    <property type="protein sequence ID" value="SBAD_0000510301-mRNA-1"/>
    <property type="gene ID" value="SBAD_0000510301"/>
</dbReference>
<name>A0A183IMQ7_9BILA</name>
<keyword evidence="3" id="KW-1185">Reference proteome</keyword>
<dbReference type="OrthoDB" id="10262646at2759"/>
<organism evidence="4">
    <name type="scientific">Soboliphyme baturini</name>
    <dbReference type="NCBI Taxonomy" id="241478"/>
    <lineage>
        <taxon>Eukaryota</taxon>
        <taxon>Metazoa</taxon>
        <taxon>Ecdysozoa</taxon>
        <taxon>Nematoda</taxon>
        <taxon>Enoplea</taxon>
        <taxon>Dorylaimia</taxon>
        <taxon>Dioctophymatida</taxon>
        <taxon>Dioctophymatoidea</taxon>
        <taxon>Soboliphymatidae</taxon>
        <taxon>Soboliphyme</taxon>
    </lineage>
</organism>
<accession>A0A183IMQ7</accession>
<protein>
    <submittedName>
        <fullName evidence="4">PHTB1_C domain-containing protein</fullName>
    </submittedName>
</protein>
<dbReference type="GO" id="GO:0016020">
    <property type="term" value="C:membrane"/>
    <property type="evidence" value="ECO:0007669"/>
    <property type="project" value="TreeGrafter"/>
</dbReference>
<dbReference type="InterPro" id="IPR055363">
    <property type="entry name" value="PTHB1_hp_dom"/>
</dbReference>
<evidence type="ECO:0000313" key="2">
    <source>
        <dbReference type="EMBL" id="VDP05694.1"/>
    </source>
</evidence>
<evidence type="ECO:0000313" key="4">
    <source>
        <dbReference type="WBParaSite" id="SBAD_0000510301-mRNA-1"/>
    </source>
</evidence>